<dbReference type="GO" id="GO:0005737">
    <property type="term" value="C:cytoplasm"/>
    <property type="evidence" value="ECO:0007669"/>
    <property type="project" value="TreeGrafter"/>
</dbReference>
<comment type="caution">
    <text evidence="2">The sequence shown here is derived from an EMBL/GenBank/DDBJ whole genome shotgun (WGS) entry which is preliminary data.</text>
</comment>
<dbReference type="PANTHER" id="PTHR43441">
    <property type="entry name" value="RIBOSOMAL-PROTEIN-SERINE ACETYLTRANSFERASE"/>
    <property type="match status" value="1"/>
</dbReference>
<sequence>MFKVDIEEGLYLHLIEMPHAHDLFTAVHHARGHLRLWLPWVDSMQTVTDYQPVIHSWLQQFADGRGFQAAIRKNDIFAGVVGLHEIDWGSRKTSVGYWLSDAFTGQGIMTKAVYTVLKIVFEEYQLNRVEVKCGINNHDSQAIPKRLGFQYEGIVREGEWLYDHYHDLVQFSLLREDWYRYHGE</sequence>
<dbReference type="GO" id="GO:0008999">
    <property type="term" value="F:protein-N-terminal-alanine acetyltransferase activity"/>
    <property type="evidence" value="ECO:0007669"/>
    <property type="project" value="TreeGrafter"/>
</dbReference>
<dbReference type="InterPro" id="IPR016181">
    <property type="entry name" value="Acyl_CoA_acyltransferase"/>
</dbReference>
<dbReference type="Proteomes" id="UP000568839">
    <property type="component" value="Unassembled WGS sequence"/>
</dbReference>
<dbReference type="EC" id="2.3.1.-" evidence="2"/>
<dbReference type="InterPro" id="IPR000182">
    <property type="entry name" value="GNAT_dom"/>
</dbReference>
<name>A0A841Q2J6_9BACL</name>
<dbReference type="AlphaFoldDB" id="A0A841Q2J6"/>
<evidence type="ECO:0000313" key="3">
    <source>
        <dbReference type="Proteomes" id="UP000568839"/>
    </source>
</evidence>
<dbReference type="SUPFAM" id="SSF55729">
    <property type="entry name" value="Acyl-CoA N-acyltransferases (Nat)"/>
    <property type="match status" value="1"/>
</dbReference>
<gene>
    <name evidence="2" type="ORF">HNR44_002688</name>
</gene>
<evidence type="ECO:0000313" key="2">
    <source>
        <dbReference type="EMBL" id="MBB6450698.1"/>
    </source>
</evidence>
<organism evidence="2 3">
    <name type="scientific">Geomicrobium halophilum</name>
    <dbReference type="NCBI Taxonomy" id="549000"/>
    <lineage>
        <taxon>Bacteria</taxon>
        <taxon>Bacillati</taxon>
        <taxon>Bacillota</taxon>
        <taxon>Bacilli</taxon>
        <taxon>Bacillales</taxon>
        <taxon>Geomicrobium</taxon>
    </lineage>
</organism>
<accession>A0A841Q2J6</accession>
<dbReference type="Gene3D" id="3.40.630.30">
    <property type="match status" value="1"/>
</dbReference>
<reference evidence="2 3" key="1">
    <citation type="submission" date="2020-08" db="EMBL/GenBank/DDBJ databases">
        <title>Genomic Encyclopedia of Type Strains, Phase IV (KMG-IV): sequencing the most valuable type-strain genomes for metagenomic binning, comparative biology and taxonomic classification.</title>
        <authorList>
            <person name="Goeker M."/>
        </authorList>
    </citation>
    <scope>NUCLEOTIDE SEQUENCE [LARGE SCALE GENOMIC DNA]</scope>
    <source>
        <strain evidence="2 3">DSM 21769</strain>
    </source>
</reference>
<evidence type="ECO:0000259" key="1">
    <source>
        <dbReference type="PROSITE" id="PS51186"/>
    </source>
</evidence>
<proteinExistence type="predicted"/>
<dbReference type="GO" id="GO:1990189">
    <property type="term" value="F:protein N-terminal-serine acetyltransferase activity"/>
    <property type="evidence" value="ECO:0007669"/>
    <property type="project" value="TreeGrafter"/>
</dbReference>
<dbReference type="RefSeq" id="WP_184404771.1">
    <property type="nucleotide sequence ID" value="NZ_JACHHJ010000004.1"/>
</dbReference>
<keyword evidence="3" id="KW-1185">Reference proteome</keyword>
<dbReference type="PANTHER" id="PTHR43441:SF12">
    <property type="entry name" value="RIBOSOMAL N-ACETYLTRANSFERASE YDAF-RELATED"/>
    <property type="match status" value="1"/>
</dbReference>
<keyword evidence="2" id="KW-0012">Acyltransferase</keyword>
<dbReference type="InterPro" id="IPR051908">
    <property type="entry name" value="Ribosomal_N-acetyltransferase"/>
</dbReference>
<dbReference type="EMBL" id="JACHHJ010000004">
    <property type="protein sequence ID" value="MBB6450698.1"/>
    <property type="molecule type" value="Genomic_DNA"/>
</dbReference>
<protein>
    <submittedName>
        <fullName evidence="2">Ribosomal-protein-serine acetyltransferase</fullName>
        <ecNumber evidence="2">2.3.1.-</ecNumber>
    </submittedName>
</protein>
<dbReference type="Pfam" id="PF13302">
    <property type="entry name" value="Acetyltransf_3"/>
    <property type="match status" value="1"/>
</dbReference>
<feature type="domain" description="N-acetyltransferase" evidence="1">
    <location>
        <begin position="25"/>
        <end position="167"/>
    </location>
</feature>
<keyword evidence="2" id="KW-0808">Transferase</keyword>
<dbReference type="PROSITE" id="PS51186">
    <property type="entry name" value="GNAT"/>
    <property type="match status" value="1"/>
</dbReference>